<organism evidence="13 14">
    <name type="scientific">Micromonospora cathayae</name>
    <dbReference type="NCBI Taxonomy" id="3028804"/>
    <lineage>
        <taxon>Bacteria</taxon>
        <taxon>Bacillati</taxon>
        <taxon>Actinomycetota</taxon>
        <taxon>Actinomycetes</taxon>
        <taxon>Micromonosporales</taxon>
        <taxon>Micromonosporaceae</taxon>
        <taxon>Micromonospora</taxon>
    </lineage>
</organism>
<dbReference type="SUPFAM" id="SSF52833">
    <property type="entry name" value="Thioredoxin-like"/>
    <property type="match status" value="1"/>
</dbReference>
<dbReference type="InterPro" id="IPR036249">
    <property type="entry name" value="Thioredoxin-like_sf"/>
</dbReference>
<reference evidence="13 14" key="1">
    <citation type="submission" date="2023-02" db="EMBL/GenBank/DDBJ databases">
        <authorList>
            <person name="Mo P."/>
        </authorList>
    </citation>
    <scope>NUCLEOTIDE SEQUENCE [LARGE SCALE GENOMIC DNA]</scope>
    <source>
        <strain evidence="13 14">HUAS 3</strain>
    </source>
</reference>
<keyword evidence="4" id="KW-0049">Antioxidant</keyword>
<comment type="similarity">
    <text evidence="9">Belongs to the peroxiredoxin family. BCP/PrxQ subfamily.</text>
</comment>
<evidence type="ECO:0000256" key="4">
    <source>
        <dbReference type="ARBA" id="ARBA00022862"/>
    </source>
</evidence>
<feature type="domain" description="Thioredoxin" evidence="12">
    <location>
        <begin position="3"/>
        <end position="152"/>
    </location>
</feature>
<dbReference type="InterPro" id="IPR013766">
    <property type="entry name" value="Thioredoxin_domain"/>
</dbReference>
<evidence type="ECO:0000256" key="6">
    <source>
        <dbReference type="ARBA" id="ARBA00023157"/>
    </source>
</evidence>
<gene>
    <name evidence="13" type="ORF">PVK37_22140</name>
</gene>
<evidence type="ECO:0000256" key="11">
    <source>
        <dbReference type="ARBA" id="ARBA00049091"/>
    </source>
</evidence>
<evidence type="ECO:0000313" key="13">
    <source>
        <dbReference type="EMBL" id="WDZ83146.1"/>
    </source>
</evidence>
<keyword evidence="3" id="KW-0575">Peroxidase</keyword>
<dbReference type="RefSeq" id="WP_275029565.1">
    <property type="nucleotide sequence ID" value="NZ_CP118615.1"/>
</dbReference>
<dbReference type="Pfam" id="PF00578">
    <property type="entry name" value="AhpC-TSA"/>
    <property type="match status" value="1"/>
</dbReference>
<dbReference type="InterPro" id="IPR050924">
    <property type="entry name" value="Peroxiredoxin_BCP/PrxQ"/>
</dbReference>
<dbReference type="PANTHER" id="PTHR42801:SF8">
    <property type="entry name" value="PEROXIREDOXIN RV1608C-RELATED"/>
    <property type="match status" value="1"/>
</dbReference>
<keyword evidence="7" id="KW-0676">Redox-active center</keyword>
<evidence type="ECO:0000256" key="5">
    <source>
        <dbReference type="ARBA" id="ARBA00023002"/>
    </source>
</evidence>
<dbReference type="Gene3D" id="3.40.30.10">
    <property type="entry name" value="Glutaredoxin"/>
    <property type="match status" value="1"/>
</dbReference>
<dbReference type="Proteomes" id="UP001219605">
    <property type="component" value="Chromosome"/>
</dbReference>
<sequence length="152" mass="16365">MVVGVGDLVEDFVLPDQAGVPWRLSEALVVGPVVVFFYPAAMTRGCTVESCHFRDLAAEFAAVGAARVGISRDPVARQAEFARLHGFDFPLLSDVDGVVAGRFGVRRRLPLGPLSTRRMTFVVGRDARVVEVVHSELGMHAHADRALRALGG</sequence>
<comment type="catalytic activity">
    <reaction evidence="11">
        <text>a hydroperoxide + [thioredoxin]-dithiol = an alcohol + [thioredoxin]-disulfide + H2O</text>
        <dbReference type="Rhea" id="RHEA:62620"/>
        <dbReference type="Rhea" id="RHEA-COMP:10698"/>
        <dbReference type="Rhea" id="RHEA-COMP:10700"/>
        <dbReference type="ChEBI" id="CHEBI:15377"/>
        <dbReference type="ChEBI" id="CHEBI:29950"/>
        <dbReference type="ChEBI" id="CHEBI:30879"/>
        <dbReference type="ChEBI" id="CHEBI:35924"/>
        <dbReference type="ChEBI" id="CHEBI:50058"/>
        <dbReference type="EC" id="1.11.1.24"/>
    </reaction>
</comment>
<keyword evidence="14" id="KW-1185">Reference proteome</keyword>
<evidence type="ECO:0000256" key="8">
    <source>
        <dbReference type="ARBA" id="ARBA00032824"/>
    </source>
</evidence>
<dbReference type="EC" id="1.11.1.24" evidence="2"/>
<protein>
    <recommendedName>
        <fullName evidence="2">thioredoxin-dependent peroxiredoxin</fullName>
        <ecNumber evidence="2">1.11.1.24</ecNumber>
    </recommendedName>
    <alternativeName>
        <fullName evidence="10">Bacterioferritin comigratory protein</fullName>
    </alternativeName>
    <alternativeName>
        <fullName evidence="8">Thioredoxin peroxidase</fullName>
    </alternativeName>
</protein>
<evidence type="ECO:0000256" key="10">
    <source>
        <dbReference type="ARBA" id="ARBA00041373"/>
    </source>
</evidence>
<keyword evidence="5" id="KW-0560">Oxidoreductase</keyword>
<evidence type="ECO:0000313" key="14">
    <source>
        <dbReference type="Proteomes" id="UP001219605"/>
    </source>
</evidence>
<evidence type="ECO:0000256" key="7">
    <source>
        <dbReference type="ARBA" id="ARBA00023284"/>
    </source>
</evidence>
<dbReference type="PANTHER" id="PTHR42801">
    <property type="entry name" value="THIOREDOXIN-DEPENDENT PEROXIDE REDUCTASE"/>
    <property type="match status" value="1"/>
</dbReference>
<name>A0ABY7ZK52_9ACTN</name>
<evidence type="ECO:0000259" key="12">
    <source>
        <dbReference type="PROSITE" id="PS51352"/>
    </source>
</evidence>
<accession>A0ABY7ZK52</accession>
<evidence type="ECO:0000256" key="2">
    <source>
        <dbReference type="ARBA" id="ARBA00013017"/>
    </source>
</evidence>
<dbReference type="InterPro" id="IPR000866">
    <property type="entry name" value="AhpC/TSA"/>
</dbReference>
<dbReference type="CDD" id="cd03017">
    <property type="entry name" value="PRX_BCP"/>
    <property type="match status" value="1"/>
</dbReference>
<comment type="function">
    <text evidence="1">Thiol-specific peroxidase that catalyzes the reduction of hydrogen peroxide and organic hydroperoxides to water and alcohols, respectively. Plays a role in cell protection against oxidative stress by detoxifying peroxides and as sensor of hydrogen peroxide-mediated signaling events.</text>
</comment>
<evidence type="ECO:0000256" key="1">
    <source>
        <dbReference type="ARBA" id="ARBA00003330"/>
    </source>
</evidence>
<keyword evidence="6" id="KW-1015">Disulfide bond</keyword>
<proteinExistence type="inferred from homology"/>
<evidence type="ECO:0000256" key="9">
    <source>
        <dbReference type="ARBA" id="ARBA00038489"/>
    </source>
</evidence>
<dbReference type="PROSITE" id="PS51352">
    <property type="entry name" value="THIOREDOXIN_2"/>
    <property type="match status" value="1"/>
</dbReference>
<evidence type="ECO:0000256" key="3">
    <source>
        <dbReference type="ARBA" id="ARBA00022559"/>
    </source>
</evidence>
<dbReference type="EMBL" id="CP118615">
    <property type="protein sequence ID" value="WDZ83146.1"/>
    <property type="molecule type" value="Genomic_DNA"/>
</dbReference>